<dbReference type="SMART" id="SM00614">
    <property type="entry name" value="ZnF_BED"/>
    <property type="match status" value="1"/>
</dbReference>
<dbReference type="InterPro" id="IPR012337">
    <property type="entry name" value="RNaseH-like_sf"/>
</dbReference>
<evidence type="ECO:0000256" key="2">
    <source>
        <dbReference type="ARBA" id="ARBA00011738"/>
    </source>
</evidence>
<keyword evidence="5" id="KW-0862">Zinc</keyword>
<evidence type="ECO:0000256" key="8">
    <source>
        <dbReference type="ARBA" id="ARBA00023163"/>
    </source>
</evidence>
<dbReference type="Proteomes" id="UP000006882">
    <property type="component" value="Chromosome G7"/>
</dbReference>
<dbReference type="AlphaFoldDB" id="A0A251N4Q4"/>
<dbReference type="GO" id="GO:0046983">
    <property type="term" value="F:protein dimerization activity"/>
    <property type="evidence" value="ECO:0007669"/>
    <property type="project" value="InterPro"/>
</dbReference>
<dbReference type="eggNOG" id="KOG1121">
    <property type="taxonomic scope" value="Eukaryota"/>
</dbReference>
<name>A0A251N4Q4_PRUPE</name>
<dbReference type="PROSITE" id="PS50808">
    <property type="entry name" value="ZF_BED"/>
    <property type="match status" value="1"/>
</dbReference>
<evidence type="ECO:0000256" key="10">
    <source>
        <dbReference type="PROSITE-ProRule" id="PRU00027"/>
    </source>
</evidence>
<protein>
    <recommendedName>
        <fullName evidence="11">BED-type domain-containing protein</fullName>
    </recommendedName>
</protein>
<dbReference type="GO" id="GO:0009791">
    <property type="term" value="P:post-embryonic development"/>
    <property type="evidence" value="ECO:0007669"/>
    <property type="project" value="UniProtKB-ARBA"/>
</dbReference>
<dbReference type="SUPFAM" id="SSF57667">
    <property type="entry name" value="beta-beta-alpha zinc fingers"/>
    <property type="match status" value="1"/>
</dbReference>
<dbReference type="InterPro" id="IPR025525">
    <property type="entry name" value="hAT-like_transposase_RNase-H"/>
</dbReference>
<accession>A0A251N4Q4</accession>
<dbReference type="PANTHER" id="PTHR46481">
    <property type="entry name" value="ZINC FINGER BED DOMAIN-CONTAINING PROTEIN 4"/>
    <property type="match status" value="1"/>
</dbReference>
<gene>
    <name evidence="12" type="ORF">PRUPE_7G011700</name>
</gene>
<keyword evidence="3" id="KW-0479">Metal-binding</keyword>
<evidence type="ECO:0000313" key="13">
    <source>
        <dbReference type="Proteomes" id="UP000006882"/>
    </source>
</evidence>
<evidence type="ECO:0000256" key="4">
    <source>
        <dbReference type="ARBA" id="ARBA00022771"/>
    </source>
</evidence>
<dbReference type="InterPro" id="IPR003656">
    <property type="entry name" value="Znf_BED"/>
</dbReference>
<reference evidence="12 13" key="1">
    <citation type="journal article" date="2013" name="Nat. Genet.">
        <title>The high-quality draft genome of peach (Prunus persica) identifies unique patterns of genetic diversity, domestication and genome evolution.</title>
        <authorList>
            <consortium name="International Peach Genome Initiative"/>
            <person name="Verde I."/>
            <person name="Abbott A.G."/>
            <person name="Scalabrin S."/>
            <person name="Jung S."/>
            <person name="Shu S."/>
            <person name="Marroni F."/>
            <person name="Zhebentyayeva T."/>
            <person name="Dettori M.T."/>
            <person name="Grimwood J."/>
            <person name="Cattonaro F."/>
            <person name="Zuccolo A."/>
            <person name="Rossini L."/>
            <person name="Jenkins J."/>
            <person name="Vendramin E."/>
            <person name="Meisel L.A."/>
            <person name="Decroocq V."/>
            <person name="Sosinski B."/>
            <person name="Prochnik S."/>
            <person name="Mitros T."/>
            <person name="Policriti A."/>
            <person name="Cipriani G."/>
            <person name="Dondini L."/>
            <person name="Ficklin S."/>
            <person name="Goodstein D.M."/>
            <person name="Xuan P."/>
            <person name="Del Fabbro C."/>
            <person name="Aramini V."/>
            <person name="Copetti D."/>
            <person name="Gonzalez S."/>
            <person name="Horner D.S."/>
            <person name="Falchi R."/>
            <person name="Lucas S."/>
            <person name="Mica E."/>
            <person name="Maldonado J."/>
            <person name="Lazzari B."/>
            <person name="Bielenberg D."/>
            <person name="Pirona R."/>
            <person name="Miculan M."/>
            <person name="Barakat A."/>
            <person name="Testolin R."/>
            <person name="Stella A."/>
            <person name="Tartarini S."/>
            <person name="Tonutti P."/>
            <person name="Arus P."/>
            <person name="Orellana A."/>
            <person name="Wells C."/>
            <person name="Main D."/>
            <person name="Vizzotto G."/>
            <person name="Silva H."/>
            <person name="Salamini F."/>
            <person name="Schmutz J."/>
            <person name="Morgante M."/>
            <person name="Rokhsar D.S."/>
        </authorList>
    </citation>
    <scope>NUCLEOTIDE SEQUENCE [LARGE SCALE GENOMIC DNA]</scope>
    <source>
        <strain evidence="13">cv. Nemared</strain>
    </source>
</reference>
<organism evidence="12 13">
    <name type="scientific">Prunus persica</name>
    <name type="common">Peach</name>
    <name type="synonym">Amygdalus persica</name>
    <dbReference type="NCBI Taxonomy" id="3760"/>
    <lineage>
        <taxon>Eukaryota</taxon>
        <taxon>Viridiplantae</taxon>
        <taxon>Streptophyta</taxon>
        <taxon>Embryophyta</taxon>
        <taxon>Tracheophyta</taxon>
        <taxon>Spermatophyta</taxon>
        <taxon>Magnoliopsida</taxon>
        <taxon>eudicotyledons</taxon>
        <taxon>Gunneridae</taxon>
        <taxon>Pentapetalae</taxon>
        <taxon>rosids</taxon>
        <taxon>fabids</taxon>
        <taxon>Rosales</taxon>
        <taxon>Rosaceae</taxon>
        <taxon>Amygdaloideae</taxon>
        <taxon>Amygdaleae</taxon>
        <taxon>Prunus</taxon>
    </lineage>
</organism>
<evidence type="ECO:0000256" key="9">
    <source>
        <dbReference type="ARBA" id="ARBA00023242"/>
    </source>
</evidence>
<dbReference type="GO" id="GO:0005634">
    <property type="term" value="C:nucleus"/>
    <property type="evidence" value="ECO:0007669"/>
    <property type="project" value="UniProtKB-SubCell"/>
</dbReference>
<dbReference type="InterPro" id="IPR036236">
    <property type="entry name" value="Znf_C2H2_sf"/>
</dbReference>
<keyword evidence="6" id="KW-0805">Transcription regulation</keyword>
<keyword evidence="4 10" id="KW-0863">Zinc-finger</keyword>
<dbReference type="Pfam" id="PF14372">
    <property type="entry name" value="hAT-like_RNase-H"/>
    <property type="match status" value="1"/>
</dbReference>
<keyword evidence="8" id="KW-0804">Transcription</keyword>
<dbReference type="Gramene" id="ONH94340">
    <property type="protein sequence ID" value="ONH94340"/>
    <property type="gene ID" value="PRUPE_7G011700"/>
</dbReference>
<dbReference type="Pfam" id="PF05699">
    <property type="entry name" value="Dimer_Tnp_hAT"/>
    <property type="match status" value="1"/>
</dbReference>
<dbReference type="EMBL" id="CM007657">
    <property type="protein sequence ID" value="ONH94340.1"/>
    <property type="molecule type" value="Genomic_DNA"/>
</dbReference>
<evidence type="ECO:0000259" key="11">
    <source>
        <dbReference type="PROSITE" id="PS50808"/>
    </source>
</evidence>
<evidence type="ECO:0000256" key="3">
    <source>
        <dbReference type="ARBA" id="ARBA00022723"/>
    </source>
</evidence>
<dbReference type="InterPro" id="IPR052035">
    <property type="entry name" value="ZnF_BED_domain_contain"/>
</dbReference>
<dbReference type="GO" id="GO:0008270">
    <property type="term" value="F:zinc ion binding"/>
    <property type="evidence" value="ECO:0007669"/>
    <property type="project" value="UniProtKB-KW"/>
</dbReference>
<comment type="subcellular location">
    <subcellularLocation>
        <location evidence="1">Nucleus</location>
    </subcellularLocation>
</comment>
<comment type="subunit">
    <text evidence="2">Homodimer.</text>
</comment>
<dbReference type="SUPFAM" id="SSF53098">
    <property type="entry name" value="Ribonuclease H-like"/>
    <property type="match status" value="1"/>
</dbReference>
<keyword evidence="9" id="KW-0539">Nucleus</keyword>
<dbReference type="GO" id="GO:0003677">
    <property type="term" value="F:DNA binding"/>
    <property type="evidence" value="ECO:0007669"/>
    <property type="project" value="UniProtKB-KW"/>
</dbReference>
<dbReference type="InterPro" id="IPR008906">
    <property type="entry name" value="HATC_C_dom"/>
</dbReference>
<feature type="domain" description="BED-type" evidence="11">
    <location>
        <begin position="65"/>
        <end position="130"/>
    </location>
</feature>
<proteinExistence type="predicted"/>
<keyword evidence="13" id="KW-1185">Reference proteome</keyword>
<sequence>MDPRDYIDFGEHYDNNFEHLNLDDMPNNENNLTSNDVEQPMHANMPLESNTQEENIDQTEVKKRKKTSEVWKHFKVCDQKLDDETILPKAVCIYCKHALTCKTTNGTGHLHRHFNACLKKNGHNHARQSQLSANTGISSFKYSQAKMRVELARFIACAELPFRFAENRCFERFVQVALQPEFKKVSRNTNRSDVVKLYDEEKKKLINVFSNLKGSIAVTSDMWDGGNNLPFICITAHYIDENWLLQKRIIAFRLLEFPHTGSSIFHAMMNVFKEYNITHKIFSITFDNASNNSSAIEQFKHVLHPPYGGNFFHMRCVCHIINLMVQDGLKVIQTQLQLIRDAIGYISSSSSRQQDFAHLCMSHGLKPIKLKKDIRIRWNSTYHMLKSCKCYTNVINFYYNNKMNDNLLRDEEWNVCFALVDFFKVFYDATCNCSGVYYPTSPIALHDLFSINATFAKYRFDTTCNFTNICEQMETKYKKYWTEIPYTFCFGAIMDPRIKVSGLEVILTEISRNLSISLPLTISNIQKTFNDTYLLYEKKYSVGTIATQSAPTVHLFGSSSSSSAAIFGMLASKGKQKSVISSRTEVFKYLDTEFVEFMTEEERNNFNILDWWKAHEKNFHVLSIMARDVLTTPVSTVASESAFSAGGRVLDEKRTRLTPQICEALMCLKDWEDADFRTQSFVDEDLSYFEDDSTSSLNEVC</sequence>
<evidence type="ECO:0000256" key="7">
    <source>
        <dbReference type="ARBA" id="ARBA00023125"/>
    </source>
</evidence>
<evidence type="ECO:0000256" key="6">
    <source>
        <dbReference type="ARBA" id="ARBA00023015"/>
    </source>
</evidence>
<evidence type="ECO:0000256" key="5">
    <source>
        <dbReference type="ARBA" id="ARBA00022833"/>
    </source>
</evidence>
<dbReference type="PANTHER" id="PTHR46481:SF10">
    <property type="entry name" value="ZINC FINGER BED DOMAIN-CONTAINING PROTEIN 39"/>
    <property type="match status" value="1"/>
</dbReference>
<evidence type="ECO:0000313" key="12">
    <source>
        <dbReference type="EMBL" id="ONH94340.1"/>
    </source>
</evidence>
<keyword evidence="7" id="KW-0238">DNA-binding</keyword>
<evidence type="ECO:0000256" key="1">
    <source>
        <dbReference type="ARBA" id="ARBA00004123"/>
    </source>
</evidence>